<organism evidence="2 3">
    <name type="scientific">Klebsiella phage vB_KleM_RaK2</name>
    <dbReference type="NCBI Taxonomy" id="1147094"/>
    <lineage>
        <taxon>Viruses</taxon>
        <taxon>Duplodnaviria</taxon>
        <taxon>Heunggongvirae</taxon>
        <taxon>Uroviricota</taxon>
        <taxon>Caudoviricetes</taxon>
        <taxon>Alcyoneusvirus</taxon>
        <taxon>Alcyoneusvirus RaK2</taxon>
    </lineage>
</organism>
<dbReference type="Proteomes" id="UP000007524">
    <property type="component" value="Segment"/>
</dbReference>
<evidence type="ECO:0000259" key="1">
    <source>
        <dbReference type="Pfam" id="PF02617"/>
    </source>
</evidence>
<feature type="domain" description="Adaptor protein ClpS core" evidence="1">
    <location>
        <begin position="74"/>
        <end position="144"/>
    </location>
</feature>
<dbReference type="Gene3D" id="3.30.1390.10">
    <property type="match status" value="1"/>
</dbReference>
<dbReference type="RefSeq" id="YP_007007309.1">
    <property type="nucleotide sequence ID" value="NC_019526.1"/>
</dbReference>
<dbReference type="OrthoDB" id="15762at10239"/>
<evidence type="ECO:0000313" key="3">
    <source>
        <dbReference type="Proteomes" id="UP000007524"/>
    </source>
</evidence>
<dbReference type="InterPro" id="IPR014719">
    <property type="entry name" value="Ribosomal_bL12_C/ClpS-like"/>
</dbReference>
<dbReference type="GO" id="GO:0030163">
    <property type="term" value="P:protein catabolic process"/>
    <property type="evidence" value="ECO:0007669"/>
    <property type="project" value="InterPro"/>
</dbReference>
<dbReference type="Pfam" id="PF02617">
    <property type="entry name" value="ClpS"/>
    <property type="match status" value="1"/>
</dbReference>
<dbReference type="EMBL" id="JQ513383">
    <property type="protein sequence ID" value="AFA44427.1"/>
    <property type="molecule type" value="Genomic_DNA"/>
</dbReference>
<dbReference type="GeneID" id="14012742"/>
<dbReference type="InterPro" id="IPR003769">
    <property type="entry name" value="ClpS_core"/>
</dbReference>
<proteinExistence type="predicted"/>
<dbReference type="SUPFAM" id="SSF54736">
    <property type="entry name" value="ClpS-like"/>
    <property type="match status" value="1"/>
</dbReference>
<gene>
    <name evidence="2" type="ORF">RaK2_00154</name>
</gene>
<evidence type="ECO:0000313" key="2">
    <source>
        <dbReference type="EMBL" id="AFA44427.1"/>
    </source>
</evidence>
<protein>
    <recommendedName>
        <fullName evidence="1">Adaptor protein ClpS core domain-containing protein</fullName>
    </recommendedName>
</protein>
<reference evidence="2 3" key="1">
    <citation type="journal article" date="2012" name="J. Virol.">
        <title>Genome of Klebsiella sp.-Infecting Bacteriophage vB_KleM_RaK2.</title>
        <authorList>
            <person name="Simoliunas E."/>
            <person name="Kaliniene L."/>
            <person name="Truncaite L."/>
            <person name="Klausa V."/>
            <person name="Zajanckauskaite A."/>
            <person name="Meskys R."/>
        </authorList>
    </citation>
    <scope>NUCLEOTIDE SEQUENCE [LARGE SCALE GENOMIC DNA]</scope>
</reference>
<accession>H6X3W1</accession>
<keyword evidence="3" id="KW-1185">Reference proteome</keyword>
<name>H6X3W1_9CAUD</name>
<dbReference type="KEGG" id="vg:14012742"/>
<sequence>MKELVNQQVFSLKQFSVVKASYKDSVYYIAGDNDITPYVKNIQSDHSKVDNSVLLNGLNKFLEEHPEKNKLQVPMFDFVLLDDNKTSAQFVAMICYEIFNMTEEEALDVINSCNSDAHMFKVGTYTDEMCITFAAMIDNANAQLKQYLKYDKIPALNERHYDAALETLENLIRQDYPED</sequence>